<dbReference type="RefSeq" id="WP_344794324.1">
    <property type="nucleotide sequence ID" value="NZ_BAABAU010000001.1"/>
</dbReference>
<feature type="transmembrane region" description="Helical" evidence="1">
    <location>
        <begin position="20"/>
        <end position="41"/>
    </location>
</feature>
<dbReference type="InterPro" id="IPR021257">
    <property type="entry name" value="DUF2809"/>
</dbReference>
<feature type="transmembrane region" description="Helical" evidence="1">
    <location>
        <begin position="72"/>
        <end position="96"/>
    </location>
</feature>
<reference evidence="3" key="1">
    <citation type="journal article" date="2019" name="Int. J. Syst. Evol. Microbiol.">
        <title>The Global Catalogue of Microorganisms (GCM) 10K type strain sequencing project: providing services to taxonomists for standard genome sequencing and annotation.</title>
        <authorList>
            <consortium name="The Broad Institute Genomics Platform"/>
            <consortium name="The Broad Institute Genome Sequencing Center for Infectious Disease"/>
            <person name="Wu L."/>
            <person name="Ma J."/>
        </authorList>
    </citation>
    <scope>NUCLEOTIDE SEQUENCE [LARGE SCALE GENOMIC DNA]</scope>
    <source>
        <strain evidence="3">JCM 17442</strain>
    </source>
</reference>
<keyword evidence="3" id="KW-1185">Reference proteome</keyword>
<dbReference type="Proteomes" id="UP001501594">
    <property type="component" value="Unassembled WGS sequence"/>
</dbReference>
<evidence type="ECO:0008006" key="4">
    <source>
        <dbReference type="Google" id="ProtNLM"/>
    </source>
</evidence>
<comment type="caution">
    <text evidence="2">The sequence shown here is derived from an EMBL/GenBank/DDBJ whole genome shotgun (WGS) entry which is preliminary data.</text>
</comment>
<dbReference type="EMBL" id="BAABAU010000001">
    <property type="protein sequence ID" value="GAA4265719.1"/>
    <property type="molecule type" value="Genomic_DNA"/>
</dbReference>
<protein>
    <recommendedName>
        <fullName evidence="4">DUF2809 domain-containing protein</fullName>
    </recommendedName>
</protein>
<evidence type="ECO:0000313" key="2">
    <source>
        <dbReference type="EMBL" id="GAA4265719.1"/>
    </source>
</evidence>
<proteinExistence type="predicted"/>
<sequence>MSTAIDRATAPERSRSRDRAALAGTAAAVVAAGVAVKLGVPGLAGDIAGSALYTGLLFVLGAFVAPRARGAVLAAAAFGISAAVEILQLTPLPAAVDAVVPAAHWVLGSTFAATDLVGYAVGAALALGADVVVARARLHSRRHRRHGTRRPARHG</sequence>
<name>A0ABP8E168_9MICO</name>
<dbReference type="Pfam" id="PF10990">
    <property type="entry name" value="DUF2809"/>
    <property type="match status" value="1"/>
</dbReference>
<keyword evidence="1" id="KW-1133">Transmembrane helix</keyword>
<organism evidence="2 3">
    <name type="scientific">Frondihabitans peucedani</name>
    <dbReference type="NCBI Taxonomy" id="598626"/>
    <lineage>
        <taxon>Bacteria</taxon>
        <taxon>Bacillati</taxon>
        <taxon>Actinomycetota</taxon>
        <taxon>Actinomycetes</taxon>
        <taxon>Micrococcales</taxon>
        <taxon>Microbacteriaceae</taxon>
        <taxon>Frondihabitans</taxon>
    </lineage>
</organism>
<feature type="transmembrane region" description="Helical" evidence="1">
    <location>
        <begin position="47"/>
        <end position="65"/>
    </location>
</feature>
<evidence type="ECO:0000256" key="1">
    <source>
        <dbReference type="SAM" id="Phobius"/>
    </source>
</evidence>
<keyword evidence="1" id="KW-0812">Transmembrane</keyword>
<evidence type="ECO:0000313" key="3">
    <source>
        <dbReference type="Proteomes" id="UP001501594"/>
    </source>
</evidence>
<keyword evidence="1" id="KW-0472">Membrane</keyword>
<gene>
    <name evidence="2" type="ORF">GCM10022256_13310</name>
</gene>
<accession>A0ABP8E168</accession>
<feature type="transmembrane region" description="Helical" evidence="1">
    <location>
        <begin position="116"/>
        <end position="136"/>
    </location>
</feature>